<accession>A0A1G6HJU2</accession>
<proteinExistence type="predicted"/>
<protein>
    <submittedName>
        <fullName evidence="2">Uncharacterized protein</fullName>
    </submittedName>
</protein>
<evidence type="ECO:0000313" key="3">
    <source>
        <dbReference type="Proteomes" id="UP000198943"/>
    </source>
</evidence>
<organism evidence="2 3">
    <name type="scientific">Succiniclasticum ruminis</name>
    <dbReference type="NCBI Taxonomy" id="40841"/>
    <lineage>
        <taxon>Bacteria</taxon>
        <taxon>Bacillati</taxon>
        <taxon>Bacillota</taxon>
        <taxon>Negativicutes</taxon>
        <taxon>Acidaminococcales</taxon>
        <taxon>Acidaminococcaceae</taxon>
        <taxon>Succiniclasticum</taxon>
    </lineage>
</organism>
<feature type="chain" id="PRO_5011528645" evidence="1">
    <location>
        <begin position="27"/>
        <end position="278"/>
    </location>
</feature>
<reference evidence="3" key="1">
    <citation type="submission" date="2016-10" db="EMBL/GenBank/DDBJ databases">
        <authorList>
            <person name="Varghese N."/>
            <person name="Submissions S."/>
        </authorList>
    </citation>
    <scope>NUCLEOTIDE SEQUENCE [LARGE SCALE GENOMIC DNA]</scope>
    <source>
        <strain evidence="3">DSM 11005</strain>
    </source>
</reference>
<feature type="signal peptide" evidence="1">
    <location>
        <begin position="1"/>
        <end position="26"/>
    </location>
</feature>
<keyword evidence="3" id="KW-1185">Reference proteome</keyword>
<dbReference type="EMBL" id="FMYW01000001">
    <property type="protein sequence ID" value="SDB94529.1"/>
    <property type="molecule type" value="Genomic_DNA"/>
</dbReference>
<dbReference type="OrthoDB" id="1662930at2"/>
<keyword evidence="1" id="KW-0732">Signal</keyword>
<dbReference type="RefSeq" id="WP_093728816.1">
    <property type="nucleotide sequence ID" value="NZ_FMYW01000001.1"/>
</dbReference>
<dbReference type="AlphaFoldDB" id="A0A1G6HJU2"/>
<gene>
    <name evidence="2" type="ORF">SAMN04487864_10117</name>
</gene>
<sequence>MKFKHAKPLALAAAAVAISAAGGAEAAVSPEKQISFLAEQAAVWGTDAFYRDWLQDDGWCAITDLDGNKRLELFFVRAVRNPVPGMNDKGNNEEKGRALVATVPITMRVRGFEVSADGKKLEELKFNFPDKIIPPNLTVLRESFYNAGDKTRFYHTYTLNRVRDLGFCLYRQVISLKNGTVEVQTIGTEYGNYGLFMEAPTAEAIFDYAEDRHGKKMQEKELSDYVKAYSAGASPADFNMRWIYSELWKKAQSTPGGVRKAFSENWKEFRWQLKKDAK</sequence>
<name>A0A1G6HJU2_9FIRM</name>
<evidence type="ECO:0000313" key="2">
    <source>
        <dbReference type="EMBL" id="SDB94529.1"/>
    </source>
</evidence>
<dbReference type="Proteomes" id="UP000198943">
    <property type="component" value="Unassembled WGS sequence"/>
</dbReference>
<evidence type="ECO:0000256" key="1">
    <source>
        <dbReference type="SAM" id="SignalP"/>
    </source>
</evidence>